<proteinExistence type="predicted"/>
<dbReference type="KEGG" id="pabo:BCY86_03980"/>
<organism evidence="1 2">
    <name type="scientific">Pajaroellobacter abortibovis</name>
    <dbReference type="NCBI Taxonomy" id="1882918"/>
    <lineage>
        <taxon>Bacteria</taxon>
        <taxon>Pseudomonadati</taxon>
        <taxon>Myxococcota</taxon>
        <taxon>Polyangia</taxon>
        <taxon>Polyangiales</taxon>
        <taxon>Polyangiaceae</taxon>
    </lineage>
</organism>
<sequence length="77" mass="8205">MSRDAELWKGYGVGAALMKLRIRTGRGQGMEGHIHGFMFPMMKGVEGPVCKSVSVEMEGEDKIGMNGVSTEGGVISS</sequence>
<dbReference type="EMBL" id="CP016908">
    <property type="protein sequence ID" value="APR99931.1"/>
    <property type="molecule type" value="Genomic_DNA"/>
</dbReference>
<dbReference type="Proteomes" id="UP000185544">
    <property type="component" value="Chromosome"/>
</dbReference>
<name>A0A1L6MWN2_9BACT</name>
<evidence type="ECO:0000313" key="2">
    <source>
        <dbReference type="Proteomes" id="UP000185544"/>
    </source>
</evidence>
<accession>A0A1L6MWN2</accession>
<dbReference type="RefSeq" id="WP_075276581.1">
    <property type="nucleotide sequence ID" value="NZ_CP016908.1"/>
</dbReference>
<protein>
    <submittedName>
        <fullName evidence="1">Uncharacterized protein</fullName>
    </submittedName>
</protein>
<gene>
    <name evidence="1" type="ORF">BCY86_03980</name>
</gene>
<keyword evidence="2" id="KW-1185">Reference proteome</keyword>
<dbReference type="AlphaFoldDB" id="A0A1L6MWN2"/>
<evidence type="ECO:0000313" key="1">
    <source>
        <dbReference type="EMBL" id="APR99931.1"/>
    </source>
</evidence>
<reference evidence="1 2" key="1">
    <citation type="submission" date="2016-08" db="EMBL/GenBank/DDBJ databases">
        <title>Identification and validation of antigenic proteins from Pajaroellobacter abortibovis using de-novo genome sequence assembly and reverse vaccinology.</title>
        <authorList>
            <person name="Welly B.T."/>
            <person name="Miller M.R."/>
            <person name="Stott J.L."/>
            <person name="Blanchard M.T."/>
            <person name="Islas-Trejo A.D."/>
            <person name="O'Rourke S.M."/>
            <person name="Young A.E."/>
            <person name="Medrano J.F."/>
            <person name="Van Eenennaam A.L."/>
        </authorList>
    </citation>
    <scope>NUCLEOTIDE SEQUENCE [LARGE SCALE GENOMIC DNA]</scope>
    <source>
        <strain evidence="1 2">BTF92-0548A/99-0131</strain>
    </source>
</reference>